<organism evidence="2 3">
    <name type="scientific">Pontivivens ytuae</name>
    <dbReference type="NCBI Taxonomy" id="2789856"/>
    <lineage>
        <taxon>Bacteria</taxon>
        <taxon>Pseudomonadati</taxon>
        <taxon>Pseudomonadota</taxon>
        <taxon>Alphaproteobacteria</taxon>
        <taxon>Rhodobacterales</taxon>
        <taxon>Paracoccaceae</taxon>
        <taxon>Pontivivens</taxon>
    </lineage>
</organism>
<reference evidence="2 3" key="1">
    <citation type="submission" date="2020-11" db="EMBL/GenBank/DDBJ databases">
        <title>Description of Pontivivens ytuae sp. nov. isolated from deep sea sediment of Mariana Trench.</title>
        <authorList>
            <person name="Wang Z."/>
            <person name="Sun Q.-L."/>
            <person name="Xu X.-D."/>
            <person name="Tang Y.-Z."/>
            <person name="Zhang J."/>
        </authorList>
    </citation>
    <scope>NUCLEOTIDE SEQUENCE [LARGE SCALE GENOMIC DNA]</scope>
    <source>
        <strain evidence="2 3">MT2928</strain>
    </source>
</reference>
<feature type="region of interest" description="Disordered" evidence="1">
    <location>
        <begin position="338"/>
        <end position="367"/>
    </location>
</feature>
<evidence type="ECO:0000313" key="3">
    <source>
        <dbReference type="Proteomes" id="UP000594800"/>
    </source>
</evidence>
<dbReference type="PROSITE" id="PS00092">
    <property type="entry name" value="N6_MTASE"/>
    <property type="match status" value="1"/>
</dbReference>
<dbReference type="GO" id="GO:0032259">
    <property type="term" value="P:methylation"/>
    <property type="evidence" value="ECO:0007669"/>
    <property type="project" value="InterPro"/>
</dbReference>
<name>A0A7S9QE49_9RHOB</name>
<dbReference type="GO" id="GO:0008168">
    <property type="term" value="F:methyltransferase activity"/>
    <property type="evidence" value="ECO:0007669"/>
    <property type="project" value="InterPro"/>
</dbReference>
<dbReference type="RefSeq" id="WP_196104842.1">
    <property type="nucleotide sequence ID" value="NZ_CP064942.1"/>
</dbReference>
<dbReference type="AlphaFoldDB" id="A0A7S9QE49"/>
<accession>A0A7S9QE49</accession>
<dbReference type="InterPro" id="IPR002052">
    <property type="entry name" value="DNA_methylase_N6_adenine_CS"/>
</dbReference>
<sequence length="367" mass="39899">MLKNIKSEQRLARKINLTAKKYALGVSVARQTNGPPEHDDEQEFKMHQPMPTHAATPSLSADRHYTHPDLARTCLDVLLRQVDPAAYDLLIEPSAGGGAFLDILPAPRIGIDLYPAAPEVIQADYLTWTPPKGRHLVVGNPPFGRSGAGALGFLSRAAEHADIVAMLLPASFGSDAMRRRVDRRLELVDELMLGEQRFEGPDGNVRIRCVFQIWRRLPVGSTRCDGPARTTTHPDWEWVDDLKDAHFAVRRVGARAGAVVDIPGAGEPVRGLSRESNLYVRACHMSPATLHSRFVALDHARALATSGAIPSVSKADYVDAYAAQWGARPSTAAVLDTARRQRPTAHKAPVPRAPAARRVAAGSSQEG</sequence>
<keyword evidence="3" id="KW-1185">Reference proteome</keyword>
<evidence type="ECO:0000256" key="1">
    <source>
        <dbReference type="SAM" id="MobiDB-lite"/>
    </source>
</evidence>
<evidence type="ECO:0000313" key="2">
    <source>
        <dbReference type="EMBL" id="QPH55580.1"/>
    </source>
</evidence>
<dbReference type="GO" id="GO:0003676">
    <property type="term" value="F:nucleic acid binding"/>
    <property type="evidence" value="ECO:0007669"/>
    <property type="project" value="InterPro"/>
</dbReference>
<dbReference type="InterPro" id="IPR029063">
    <property type="entry name" value="SAM-dependent_MTases_sf"/>
</dbReference>
<protein>
    <submittedName>
        <fullName evidence="2">Uncharacterized protein</fullName>
    </submittedName>
</protein>
<feature type="compositionally biased region" description="Low complexity" evidence="1">
    <location>
        <begin position="348"/>
        <end position="361"/>
    </location>
</feature>
<dbReference type="SUPFAM" id="SSF53335">
    <property type="entry name" value="S-adenosyl-L-methionine-dependent methyltransferases"/>
    <property type="match status" value="1"/>
</dbReference>
<dbReference type="EMBL" id="CP064942">
    <property type="protein sequence ID" value="QPH55580.1"/>
    <property type="molecule type" value="Genomic_DNA"/>
</dbReference>
<gene>
    <name evidence="2" type="ORF">I0K15_07560</name>
</gene>
<proteinExistence type="predicted"/>
<dbReference type="Gene3D" id="3.40.50.150">
    <property type="entry name" value="Vaccinia Virus protein VP39"/>
    <property type="match status" value="1"/>
</dbReference>
<dbReference type="Proteomes" id="UP000594800">
    <property type="component" value="Chromosome"/>
</dbReference>
<dbReference type="KEGG" id="poz:I0K15_07560"/>